<feature type="region of interest" description="Disordered" evidence="1">
    <location>
        <begin position="28"/>
        <end position="78"/>
    </location>
</feature>
<sequence length="104" mass="10338">MPAASLIGGTANLACAALRRGMAAAGLEPGDKALPQSLVREADRKVGRSQPFGITPGPSEVSSDSSSDFSGSKPDSGFGSLSARQALCSTAGAVIMVVMAIGGW</sequence>
<accession>A0A6B0UHF9</accession>
<dbReference type="EMBL" id="GIFC01006792">
    <property type="protein sequence ID" value="MXU88875.1"/>
    <property type="molecule type" value="Transcribed_RNA"/>
</dbReference>
<organism evidence="2">
    <name type="scientific">Ixodes ricinus</name>
    <name type="common">Common tick</name>
    <name type="synonym">Acarus ricinus</name>
    <dbReference type="NCBI Taxonomy" id="34613"/>
    <lineage>
        <taxon>Eukaryota</taxon>
        <taxon>Metazoa</taxon>
        <taxon>Ecdysozoa</taxon>
        <taxon>Arthropoda</taxon>
        <taxon>Chelicerata</taxon>
        <taxon>Arachnida</taxon>
        <taxon>Acari</taxon>
        <taxon>Parasitiformes</taxon>
        <taxon>Ixodida</taxon>
        <taxon>Ixodoidea</taxon>
        <taxon>Ixodidae</taxon>
        <taxon>Ixodinae</taxon>
        <taxon>Ixodes</taxon>
    </lineage>
</organism>
<proteinExistence type="predicted"/>
<reference evidence="2" key="1">
    <citation type="submission" date="2019-12" db="EMBL/GenBank/DDBJ databases">
        <title>An insight into the sialome of adult female Ixodes ricinus ticks feeding for 6 days.</title>
        <authorList>
            <person name="Perner J."/>
            <person name="Ribeiro J.M.C."/>
        </authorList>
    </citation>
    <scope>NUCLEOTIDE SEQUENCE</scope>
    <source>
        <strain evidence="2">Semi-engorged</strain>
        <tissue evidence="2">Salivary glands</tissue>
    </source>
</reference>
<evidence type="ECO:0000313" key="2">
    <source>
        <dbReference type="EMBL" id="MXU88875.1"/>
    </source>
</evidence>
<name>A0A6B0UHF9_IXORI</name>
<evidence type="ECO:0000256" key="1">
    <source>
        <dbReference type="SAM" id="MobiDB-lite"/>
    </source>
</evidence>
<protein>
    <submittedName>
        <fullName evidence="2">Uncharacterized protein</fullName>
    </submittedName>
</protein>
<dbReference type="AlphaFoldDB" id="A0A6B0UHF9"/>
<feature type="compositionally biased region" description="Low complexity" evidence="1">
    <location>
        <begin position="56"/>
        <end position="78"/>
    </location>
</feature>